<accession>A0A7D6H8Z2</accession>
<dbReference type="Proteomes" id="UP000510869">
    <property type="component" value="Chromosome"/>
</dbReference>
<dbReference type="EMBL" id="CP059154">
    <property type="protein sequence ID" value="QLK27748.1"/>
    <property type="molecule type" value="Genomic_DNA"/>
</dbReference>
<dbReference type="KEGG" id="nay:HYG81_09150"/>
<evidence type="ECO:0000313" key="3">
    <source>
        <dbReference type="Proteomes" id="UP000510869"/>
    </source>
</evidence>
<dbReference type="RefSeq" id="WP_180842908.1">
    <property type="nucleotide sequence ID" value="NZ_CP059154.1"/>
</dbReference>
<reference evidence="2 3" key="1">
    <citation type="submission" date="2020-07" db="EMBL/GenBank/DDBJ databases">
        <title>Natrinema (YPL30) sp. nov. and Haloterrigena xxxxxx (YPL8) sp. nov., isolated from a salt mine.</title>
        <authorList>
            <person name="Cui H."/>
        </authorList>
    </citation>
    <scope>NUCLEOTIDE SEQUENCE [LARGE SCALE GENOMIC DNA]</scope>
    <source>
        <strain evidence="2 3">YPL13</strain>
    </source>
</reference>
<evidence type="ECO:0000256" key="1">
    <source>
        <dbReference type="SAM" id="MobiDB-lite"/>
    </source>
</evidence>
<gene>
    <name evidence="2" type="ORF">HYG81_09150</name>
</gene>
<keyword evidence="3" id="KW-1185">Reference proteome</keyword>
<feature type="region of interest" description="Disordered" evidence="1">
    <location>
        <begin position="1"/>
        <end position="53"/>
    </location>
</feature>
<evidence type="ECO:0000313" key="2">
    <source>
        <dbReference type="EMBL" id="QLK27748.1"/>
    </source>
</evidence>
<dbReference type="AlphaFoldDB" id="A0A7D6H8Z2"/>
<dbReference type="GeneID" id="56143369"/>
<sequence length="74" mass="8013">MSIQRLQSTTDAEPTPNRTSTRTQPAPSSAVTEDPRTATDRAPRTFSHGSTGRLENLIDEWNAAFANEDAGRGP</sequence>
<organism evidence="2 3">
    <name type="scientific">Natrinema zhouii</name>
    <dbReference type="NCBI Taxonomy" id="1710539"/>
    <lineage>
        <taxon>Archaea</taxon>
        <taxon>Methanobacteriati</taxon>
        <taxon>Methanobacteriota</taxon>
        <taxon>Stenosarchaea group</taxon>
        <taxon>Halobacteria</taxon>
        <taxon>Halobacteriales</taxon>
        <taxon>Natrialbaceae</taxon>
        <taxon>Natrinema</taxon>
    </lineage>
</organism>
<proteinExistence type="predicted"/>
<dbReference type="OrthoDB" id="170516at2157"/>
<name>A0A7D6H8Z2_9EURY</name>
<feature type="compositionally biased region" description="Basic and acidic residues" evidence="1">
    <location>
        <begin position="33"/>
        <end position="43"/>
    </location>
</feature>
<protein>
    <submittedName>
        <fullName evidence="2">Uncharacterized protein</fullName>
    </submittedName>
</protein>
<feature type="compositionally biased region" description="Polar residues" evidence="1">
    <location>
        <begin position="1"/>
        <end position="31"/>
    </location>
</feature>